<keyword evidence="1" id="KW-0472">Membrane</keyword>
<keyword evidence="4" id="KW-1185">Reference proteome</keyword>
<organism evidence="3 4">
    <name type="scientific">Microbacterium sediminicola</name>
    <dbReference type="NCBI Taxonomy" id="415210"/>
    <lineage>
        <taxon>Bacteria</taxon>
        <taxon>Bacillati</taxon>
        <taxon>Actinomycetota</taxon>
        <taxon>Actinomycetes</taxon>
        <taxon>Micrococcales</taxon>
        <taxon>Microbacteriaceae</taxon>
        <taxon>Microbacterium</taxon>
    </lineage>
</organism>
<proteinExistence type="predicted"/>
<dbReference type="Pfam" id="PF01882">
    <property type="entry name" value="DUF58"/>
    <property type="match status" value="1"/>
</dbReference>
<evidence type="ECO:0000259" key="2">
    <source>
        <dbReference type="Pfam" id="PF01882"/>
    </source>
</evidence>
<name>A0ABN2HKF4_9MICO</name>
<evidence type="ECO:0000256" key="1">
    <source>
        <dbReference type="SAM" id="Phobius"/>
    </source>
</evidence>
<dbReference type="Proteomes" id="UP001501690">
    <property type="component" value="Unassembled WGS sequence"/>
</dbReference>
<sequence>MYVTGRLPLLVALGAVPTVLLSIAGIEPWATVLGWIALCTLLTAGDVLVAPGPDALTIRRSGPGKSLTARRVDVALTVVNPTRRTVRARVRDLWQPTAGADPDRAEVYLAAGEAAEVPVSLLPRRRGALRSAGIAVRTSGPLGLAGRSAVLAVPGTLRVLPPFDSRRHLPARLSRLRELDGNTSVQVRGQGTEFDSLREYVRGDDVRSIDWRATARASATMLRTWRPERDRHIIVVIDTGRTAAVRIGDGTRLDAAIEAALLLSALASAAGDHVHVLMFDRAVRARVTGREGSALMPTLVDAMVGVEAQLIDTDWDAAFGQARRLSTRAAMVVVLTTQDSPETARGFLGALPLLPSSAQIVVASAGTDLDVGTTADPFRAAANERTHLDGERIASALARAGVDVISATADDLAPRLADRYLALKSLGRL</sequence>
<protein>
    <submittedName>
        <fullName evidence="3">DUF58 domain-containing protein</fullName>
    </submittedName>
</protein>
<gene>
    <name evidence="3" type="ORF">GCM10009808_02870</name>
</gene>
<feature type="domain" description="DUF58" evidence="2">
    <location>
        <begin position="197"/>
        <end position="337"/>
    </location>
</feature>
<dbReference type="PANTHER" id="PTHR33608:SF3">
    <property type="entry name" value="SLR2013 PROTEIN"/>
    <property type="match status" value="1"/>
</dbReference>
<reference evidence="3 4" key="1">
    <citation type="journal article" date="2019" name="Int. J. Syst. Evol. Microbiol.">
        <title>The Global Catalogue of Microorganisms (GCM) 10K type strain sequencing project: providing services to taxonomists for standard genome sequencing and annotation.</title>
        <authorList>
            <consortium name="The Broad Institute Genomics Platform"/>
            <consortium name="The Broad Institute Genome Sequencing Center for Infectious Disease"/>
            <person name="Wu L."/>
            <person name="Ma J."/>
        </authorList>
    </citation>
    <scope>NUCLEOTIDE SEQUENCE [LARGE SCALE GENOMIC DNA]</scope>
    <source>
        <strain evidence="3 4">JCM 15577</strain>
    </source>
</reference>
<feature type="transmembrane region" description="Helical" evidence="1">
    <location>
        <begin position="7"/>
        <end position="26"/>
    </location>
</feature>
<comment type="caution">
    <text evidence="3">The sequence shown here is derived from an EMBL/GenBank/DDBJ whole genome shotgun (WGS) entry which is preliminary data.</text>
</comment>
<dbReference type="InterPro" id="IPR002881">
    <property type="entry name" value="DUF58"/>
</dbReference>
<evidence type="ECO:0000313" key="3">
    <source>
        <dbReference type="EMBL" id="GAA1689417.1"/>
    </source>
</evidence>
<keyword evidence="1" id="KW-0812">Transmembrane</keyword>
<evidence type="ECO:0000313" key="4">
    <source>
        <dbReference type="Proteomes" id="UP001501690"/>
    </source>
</evidence>
<dbReference type="EMBL" id="BAAAPL010000001">
    <property type="protein sequence ID" value="GAA1689417.1"/>
    <property type="molecule type" value="Genomic_DNA"/>
</dbReference>
<accession>A0ABN2HKF4</accession>
<keyword evidence="1" id="KW-1133">Transmembrane helix</keyword>
<dbReference type="PANTHER" id="PTHR33608">
    <property type="entry name" value="BLL2464 PROTEIN"/>
    <property type="match status" value="1"/>
</dbReference>
<dbReference type="RefSeq" id="WP_344068206.1">
    <property type="nucleotide sequence ID" value="NZ_BAAAPL010000001.1"/>
</dbReference>